<feature type="region of interest" description="Disordered" evidence="5">
    <location>
        <begin position="506"/>
        <end position="526"/>
    </location>
</feature>
<feature type="signal peptide" evidence="7">
    <location>
        <begin position="1"/>
        <end position="32"/>
    </location>
</feature>
<dbReference type="Pfam" id="PF00746">
    <property type="entry name" value="Gram_pos_anchor"/>
    <property type="match status" value="1"/>
</dbReference>
<keyword evidence="4" id="KW-0572">Peptidoglycan-anchor</keyword>
<feature type="compositionally biased region" description="Pro residues" evidence="5">
    <location>
        <begin position="515"/>
        <end position="526"/>
    </location>
</feature>
<reference evidence="9 10" key="1">
    <citation type="submission" date="2021-01" db="EMBL/GenBank/DDBJ databases">
        <title>Whole genome shotgun sequence of Catellatospora chokoriensis NBRC 107358.</title>
        <authorList>
            <person name="Komaki H."/>
            <person name="Tamura T."/>
        </authorList>
    </citation>
    <scope>NUCLEOTIDE SEQUENCE [LARGE SCALE GENOMIC DNA]</scope>
    <source>
        <strain evidence="9 10">NBRC 107358</strain>
    </source>
</reference>
<proteinExistence type="predicted"/>
<dbReference type="Proteomes" id="UP000619293">
    <property type="component" value="Unassembled WGS sequence"/>
</dbReference>
<name>A0A8J3NUA8_9ACTN</name>
<dbReference type="EMBL" id="BONG01000047">
    <property type="protein sequence ID" value="GIF92546.1"/>
    <property type="molecule type" value="Genomic_DNA"/>
</dbReference>
<feature type="chain" id="PRO_5035174071" description="Gram-positive cocci surface proteins LPxTG domain-containing protein" evidence="7">
    <location>
        <begin position="33"/>
        <end position="564"/>
    </location>
</feature>
<keyword evidence="3 7" id="KW-0732">Signal</keyword>
<evidence type="ECO:0000256" key="7">
    <source>
        <dbReference type="SAM" id="SignalP"/>
    </source>
</evidence>
<evidence type="ECO:0000313" key="10">
    <source>
        <dbReference type="Proteomes" id="UP000619293"/>
    </source>
</evidence>
<evidence type="ECO:0000259" key="8">
    <source>
        <dbReference type="Pfam" id="PF00746"/>
    </source>
</evidence>
<evidence type="ECO:0000256" key="6">
    <source>
        <dbReference type="SAM" id="Phobius"/>
    </source>
</evidence>
<keyword evidence="6" id="KW-1133">Transmembrane helix</keyword>
<keyword evidence="10" id="KW-1185">Reference proteome</keyword>
<feature type="transmembrane region" description="Helical" evidence="6">
    <location>
        <begin position="533"/>
        <end position="554"/>
    </location>
</feature>
<evidence type="ECO:0000256" key="1">
    <source>
        <dbReference type="ARBA" id="ARBA00022512"/>
    </source>
</evidence>
<dbReference type="RefSeq" id="WP_191843525.1">
    <property type="nucleotide sequence ID" value="NZ_BAAALB010000018.1"/>
</dbReference>
<comment type="caution">
    <text evidence="9">The sequence shown here is derived from an EMBL/GenBank/DDBJ whole genome shotgun (WGS) entry which is preliminary data.</text>
</comment>
<keyword evidence="6" id="KW-0812">Transmembrane</keyword>
<dbReference type="NCBIfam" id="TIGR01167">
    <property type="entry name" value="LPXTG_anchor"/>
    <property type="match status" value="1"/>
</dbReference>
<evidence type="ECO:0000256" key="5">
    <source>
        <dbReference type="SAM" id="MobiDB-lite"/>
    </source>
</evidence>
<organism evidence="9 10">
    <name type="scientific">Catellatospora chokoriensis</name>
    <dbReference type="NCBI Taxonomy" id="310353"/>
    <lineage>
        <taxon>Bacteria</taxon>
        <taxon>Bacillati</taxon>
        <taxon>Actinomycetota</taxon>
        <taxon>Actinomycetes</taxon>
        <taxon>Micromonosporales</taxon>
        <taxon>Micromonosporaceae</taxon>
        <taxon>Catellatospora</taxon>
    </lineage>
</organism>
<gene>
    <name evidence="9" type="ORF">Cch02nite_59900</name>
</gene>
<feature type="domain" description="Gram-positive cocci surface proteins LPxTG" evidence="8">
    <location>
        <begin position="519"/>
        <end position="557"/>
    </location>
</feature>
<keyword evidence="1" id="KW-0134">Cell wall</keyword>
<sequence>MKRPIFRRLLAVTGSVALGLMGAVALGSPAQAHHPELEPVAICATDGWTINWTIENSETQWEGKITKITPSPTGSLTGGTLAVGKTLPKKNKGSLTAVQKVGLDVKKVSLYVEVLWEKQPGTRDDVTESRTVSTDLKLSDCALGISVTGSASCDNVTGKWNVKWAVTNQSLVDTTAFVITTGGDTTAVRYGTTWQKLANESDIVGLKDKDPIGAGKTREATQVVPGNASGARLKVKLESATDWNKKEVYATEVLEFSEACVKKVAKPEALFASTCDVVTVNLTNDAAATKNAEFTITGANGFSKTVSVEPGKSTTVEVPKESATGIKVTAAGMPDRTYSWADSADCHPIGVKVDSTCLNLKITLDNPANGKQTTIVLTPTKGDAVTKTLAPGTVETVDFPLGEESSLSVEVTIDGKKWDTVSWATPRGCETVEGEVVSTCTGLTFNIVNPEDGSPAEIVLDPSNGDAVKFTLQPTEKATKEFTATGDTLSVDITVNGVKLKTETWQKPEKCNAPSPSPSPSAPPTLPKTGTNVTIFVISGLLLVAVGFAVFMLARRRRLNMTEV</sequence>
<evidence type="ECO:0000256" key="4">
    <source>
        <dbReference type="ARBA" id="ARBA00023088"/>
    </source>
</evidence>
<dbReference type="InterPro" id="IPR019931">
    <property type="entry name" value="LPXTG_anchor"/>
</dbReference>
<evidence type="ECO:0000313" key="9">
    <source>
        <dbReference type="EMBL" id="GIF92546.1"/>
    </source>
</evidence>
<accession>A0A8J3NUA8</accession>
<evidence type="ECO:0000256" key="2">
    <source>
        <dbReference type="ARBA" id="ARBA00022525"/>
    </source>
</evidence>
<keyword evidence="6" id="KW-0472">Membrane</keyword>
<keyword evidence="2" id="KW-0964">Secreted</keyword>
<evidence type="ECO:0000256" key="3">
    <source>
        <dbReference type="ARBA" id="ARBA00022729"/>
    </source>
</evidence>
<dbReference type="AlphaFoldDB" id="A0A8J3NUA8"/>
<protein>
    <recommendedName>
        <fullName evidence="8">Gram-positive cocci surface proteins LPxTG domain-containing protein</fullName>
    </recommendedName>
</protein>